<accession>A0ABW9RY49</accession>
<evidence type="ECO:0008006" key="5">
    <source>
        <dbReference type="Google" id="ProtNLM"/>
    </source>
</evidence>
<feature type="region of interest" description="Disordered" evidence="1">
    <location>
        <begin position="35"/>
        <end position="96"/>
    </location>
</feature>
<dbReference type="Proteomes" id="UP000798808">
    <property type="component" value="Unassembled WGS sequence"/>
</dbReference>
<evidence type="ECO:0000313" key="3">
    <source>
        <dbReference type="EMBL" id="MTI28966.1"/>
    </source>
</evidence>
<keyword evidence="2" id="KW-0472">Membrane</keyword>
<dbReference type="Gene3D" id="1.10.101.10">
    <property type="entry name" value="PGBD-like superfamily/PGBD"/>
    <property type="match status" value="1"/>
</dbReference>
<proteinExistence type="predicted"/>
<protein>
    <recommendedName>
        <fullName evidence="5">Peptidoglycan-binding protein</fullName>
    </recommendedName>
</protein>
<organism evidence="3 4">
    <name type="scientific">Fulvivirga kasyanovii</name>
    <dbReference type="NCBI Taxonomy" id="396812"/>
    <lineage>
        <taxon>Bacteria</taxon>
        <taxon>Pseudomonadati</taxon>
        <taxon>Bacteroidota</taxon>
        <taxon>Cytophagia</taxon>
        <taxon>Cytophagales</taxon>
        <taxon>Fulvivirgaceae</taxon>
        <taxon>Fulvivirga</taxon>
    </lineage>
</organism>
<dbReference type="EMBL" id="SMLW01000676">
    <property type="protein sequence ID" value="MTI28966.1"/>
    <property type="molecule type" value="Genomic_DNA"/>
</dbReference>
<keyword evidence="2" id="KW-1133">Transmembrane helix</keyword>
<dbReference type="SUPFAM" id="SSF47090">
    <property type="entry name" value="PGBD-like"/>
    <property type="match status" value="1"/>
</dbReference>
<feature type="compositionally biased region" description="Polar residues" evidence="1">
    <location>
        <begin position="72"/>
        <end position="82"/>
    </location>
</feature>
<name>A0ABW9RY49_9BACT</name>
<gene>
    <name evidence="3" type="ORF">E1163_28655</name>
</gene>
<dbReference type="RefSeq" id="WP_155177003.1">
    <property type="nucleotide sequence ID" value="NZ_BAAAFL010000012.1"/>
</dbReference>
<dbReference type="InterPro" id="IPR036366">
    <property type="entry name" value="PGBDSf"/>
</dbReference>
<evidence type="ECO:0000256" key="2">
    <source>
        <dbReference type="SAM" id="Phobius"/>
    </source>
</evidence>
<reference evidence="3 4" key="1">
    <citation type="submission" date="2019-02" db="EMBL/GenBank/DDBJ databases">
        <authorList>
            <person name="Goldberg S.R."/>
            <person name="Haltli B.A."/>
            <person name="Correa H."/>
            <person name="Russell K.G."/>
        </authorList>
    </citation>
    <scope>NUCLEOTIDE SEQUENCE [LARGE SCALE GENOMIC DNA]</scope>
    <source>
        <strain evidence="3 4">JCM 16186</strain>
    </source>
</reference>
<keyword evidence="4" id="KW-1185">Reference proteome</keyword>
<feature type="transmembrane region" description="Helical" evidence="2">
    <location>
        <begin position="6"/>
        <end position="26"/>
    </location>
</feature>
<evidence type="ECO:0000256" key="1">
    <source>
        <dbReference type="SAM" id="MobiDB-lite"/>
    </source>
</evidence>
<evidence type="ECO:0000313" key="4">
    <source>
        <dbReference type="Proteomes" id="UP000798808"/>
    </source>
</evidence>
<comment type="caution">
    <text evidence="3">The sequence shown here is derived from an EMBL/GenBank/DDBJ whole genome shotgun (WGS) entry which is preliminary data.</text>
</comment>
<keyword evidence="2" id="KW-0812">Transmembrane</keyword>
<dbReference type="InterPro" id="IPR036365">
    <property type="entry name" value="PGBD-like_sf"/>
</dbReference>
<sequence>MTKKQILITSGVVAGLIGLGALAYYLNRKNQMAIPGQTRKPTSEKPGAKTIVKDAPPINPKKQKADPVQEKSPAQQQVTKEQVQPAPKADEFPLRLGSKGKRVERLQVWLMRNYGWTGKVSGEFDKATEEKLLKHLKSATLDEATYQKYQMDRPVYEQLNTR</sequence>